<accession>A0A7S1A3S0</accession>
<dbReference type="CDD" id="cd01040">
    <property type="entry name" value="Mb-like"/>
    <property type="match status" value="1"/>
</dbReference>
<dbReference type="GO" id="GO:0098703">
    <property type="term" value="P:calcium ion import across plasma membrane"/>
    <property type="evidence" value="ECO:0007669"/>
    <property type="project" value="TreeGrafter"/>
</dbReference>
<feature type="compositionally biased region" description="Basic residues" evidence="2">
    <location>
        <begin position="697"/>
        <end position="709"/>
    </location>
</feature>
<protein>
    <recommendedName>
        <fullName evidence="5">Globin family profile domain-containing protein</fullName>
    </recommendedName>
</protein>
<dbReference type="EMBL" id="HBFQ01022426">
    <property type="protein sequence ID" value="CAD8841416.1"/>
    <property type="molecule type" value="Transcribed_RNA"/>
</dbReference>
<dbReference type="GO" id="GO:0005886">
    <property type="term" value="C:plasma membrane"/>
    <property type="evidence" value="ECO:0007669"/>
    <property type="project" value="TreeGrafter"/>
</dbReference>
<dbReference type="GO" id="GO:0020037">
    <property type="term" value="F:heme binding"/>
    <property type="evidence" value="ECO:0007669"/>
    <property type="project" value="InterPro"/>
</dbReference>
<evidence type="ECO:0000313" key="4">
    <source>
        <dbReference type="EMBL" id="CAD8841416.1"/>
    </source>
</evidence>
<feature type="transmembrane region" description="Helical" evidence="3">
    <location>
        <begin position="564"/>
        <end position="585"/>
    </location>
</feature>
<keyword evidence="3" id="KW-0472">Membrane</keyword>
<dbReference type="InterPro" id="IPR044399">
    <property type="entry name" value="Mb-like_M"/>
</dbReference>
<keyword evidence="3" id="KW-0812">Transmembrane</keyword>
<feature type="transmembrane region" description="Helical" evidence="3">
    <location>
        <begin position="469"/>
        <end position="489"/>
    </location>
</feature>
<evidence type="ECO:0008006" key="5">
    <source>
        <dbReference type="Google" id="ProtNLM"/>
    </source>
</evidence>
<dbReference type="GO" id="GO:0005216">
    <property type="term" value="F:monoatomic ion channel activity"/>
    <property type="evidence" value="ECO:0007669"/>
    <property type="project" value="InterPro"/>
</dbReference>
<dbReference type="InterPro" id="IPR012292">
    <property type="entry name" value="Globin/Proto"/>
</dbReference>
<keyword evidence="1" id="KW-0677">Repeat</keyword>
<dbReference type="Gene3D" id="1.10.490.10">
    <property type="entry name" value="Globins"/>
    <property type="match status" value="1"/>
</dbReference>
<evidence type="ECO:0000256" key="3">
    <source>
        <dbReference type="SAM" id="Phobius"/>
    </source>
</evidence>
<dbReference type="AlphaFoldDB" id="A0A7S1A3S0"/>
<gene>
    <name evidence="4" type="ORF">NSCI0253_LOCUS15764</name>
</gene>
<keyword evidence="3" id="KW-1133">Transmembrane helix</keyword>
<feature type="transmembrane region" description="Helical" evidence="3">
    <location>
        <begin position="341"/>
        <end position="361"/>
    </location>
</feature>
<name>A0A7S1A3S0_NOCSC</name>
<dbReference type="PANTHER" id="PTHR10582">
    <property type="entry name" value="TRANSIENT RECEPTOR POTENTIAL ION CHANNEL PROTEIN"/>
    <property type="match status" value="1"/>
</dbReference>
<dbReference type="InterPro" id="IPR009050">
    <property type="entry name" value="Globin-like_sf"/>
</dbReference>
<sequence>MRQLLPKDWSQGHEVAWNWLWDNFERMLETVLVKPSVYEASLKRLFQSLDDAHLFEMRKASYEAFFSAAPSGQDFFKQSNTRLHYLAEKIMEMTLDLFLHPARMVDDISALGLRHVAYGVPTELFGPFVSASIKVMTGATSDLKAVEAYRWSLGLISNILVRTINEGSTIVMKAINTNSPKLLRKAVNGAPRGSRAAWMLSVQVGSQCISPLAWSIESGSLEAAQAILKDLLTMRADREMYYYGVDEIFTRHPDFIRTLTLDAPTLLPTLLDGLIWRSRQSVNGERRANFYVKHLLVTEAGEPSSALKWIAASNDPKIICHPALILVSDTLWHGLVVRQFILSKLWFIFSLVVFMLIQAILPNLQNITVEIQWVILIGRVLNYLLVGGRLAVVDSPRFIQRITLRDKSVSFFEACRDNLKDTSTLADLFLVGPLLGMVWQEPMFYCVGEDDWPTSQCESAEEVRFRYEVCSMLAMAIHWVLLIDLTIFSTELSAFVLVCNNVLSEVSRFLLALLFLLLTFGSAISVLPTDHDEYRDVQNAVLTLLAINVGFYEKHYADLQQEPVLMTAVFLFSFISVIVLLNLLIAQLNCSYEAVYRDMLGYARLQRAEVVVERISSCSKLRWTSFVKSLDFEKRLEFNEGDVGLAGAIQILEHASLHPVVVDSIRRYGGSSSPSEQWPEDVEEEDKLEKLERMVKKTMSKVSKTRNRAAGRDDESSSGEDF</sequence>
<feature type="transmembrane region" description="Helical" evidence="3">
    <location>
        <begin position="509"/>
        <end position="527"/>
    </location>
</feature>
<organism evidence="4">
    <name type="scientific">Noctiluca scintillans</name>
    <name type="common">Sea sparkle</name>
    <name type="synonym">Red tide dinoflagellate</name>
    <dbReference type="NCBI Taxonomy" id="2966"/>
    <lineage>
        <taxon>Eukaryota</taxon>
        <taxon>Sar</taxon>
        <taxon>Alveolata</taxon>
        <taxon>Dinophyceae</taxon>
        <taxon>Noctilucales</taxon>
        <taxon>Noctilucaceae</taxon>
        <taxon>Noctiluca</taxon>
    </lineage>
</organism>
<evidence type="ECO:0000256" key="1">
    <source>
        <dbReference type="ARBA" id="ARBA00022737"/>
    </source>
</evidence>
<evidence type="ECO:0000256" key="2">
    <source>
        <dbReference type="SAM" id="MobiDB-lite"/>
    </source>
</evidence>
<dbReference type="PANTHER" id="PTHR10582:SF2">
    <property type="entry name" value="INACTIVE"/>
    <property type="match status" value="1"/>
</dbReference>
<dbReference type="GO" id="GO:0019825">
    <property type="term" value="F:oxygen binding"/>
    <property type="evidence" value="ECO:0007669"/>
    <property type="project" value="InterPro"/>
</dbReference>
<reference evidence="4" key="1">
    <citation type="submission" date="2021-01" db="EMBL/GenBank/DDBJ databases">
        <authorList>
            <person name="Corre E."/>
            <person name="Pelletier E."/>
            <person name="Niang G."/>
            <person name="Scheremetjew M."/>
            <person name="Finn R."/>
            <person name="Kale V."/>
            <person name="Holt S."/>
            <person name="Cochrane G."/>
            <person name="Meng A."/>
            <person name="Brown T."/>
            <person name="Cohen L."/>
        </authorList>
    </citation>
    <scope>NUCLEOTIDE SEQUENCE</scope>
</reference>
<feature type="transmembrane region" description="Helical" evidence="3">
    <location>
        <begin position="373"/>
        <end position="392"/>
    </location>
</feature>
<feature type="region of interest" description="Disordered" evidence="2">
    <location>
        <begin position="697"/>
        <end position="722"/>
    </location>
</feature>
<dbReference type="InterPro" id="IPR024862">
    <property type="entry name" value="TRPV"/>
</dbReference>
<proteinExistence type="predicted"/>
<dbReference type="SUPFAM" id="SSF46458">
    <property type="entry name" value="Globin-like"/>
    <property type="match status" value="1"/>
</dbReference>